<proteinExistence type="predicted"/>
<feature type="compositionally biased region" description="Basic and acidic residues" evidence="1">
    <location>
        <begin position="182"/>
        <end position="198"/>
    </location>
</feature>
<gene>
    <name evidence="3" type="ORF">RHOBADRAFT_54979</name>
</gene>
<dbReference type="OrthoDB" id="1711508at2759"/>
<dbReference type="InterPro" id="IPR004274">
    <property type="entry name" value="FCP1_dom"/>
</dbReference>
<protein>
    <recommendedName>
        <fullName evidence="2">FCP1 homology domain-containing protein</fullName>
    </recommendedName>
</protein>
<dbReference type="GeneID" id="28978043"/>
<evidence type="ECO:0000313" key="3">
    <source>
        <dbReference type="EMBL" id="KPV73196.1"/>
    </source>
</evidence>
<dbReference type="RefSeq" id="XP_018269245.1">
    <property type="nucleotide sequence ID" value="XM_018417595.1"/>
</dbReference>
<dbReference type="EMBL" id="KQ474083">
    <property type="protein sequence ID" value="KPV73196.1"/>
    <property type="molecule type" value="Genomic_DNA"/>
</dbReference>
<dbReference type="Gene3D" id="3.40.50.1000">
    <property type="entry name" value="HAD superfamily/HAD-like"/>
    <property type="match status" value="1"/>
</dbReference>
<feature type="region of interest" description="Disordered" evidence="1">
    <location>
        <begin position="19"/>
        <end position="72"/>
    </location>
</feature>
<keyword evidence="4" id="KW-1185">Reference proteome</keyword>
<sequence>MSAWNGQDSRWISCYPEDERARGQHGQGWGEYGHQPHAGPSDGWNRGGQYLERGATSFDPGPHHPPPRLANEPYFPNPHWSHNFAAPPAPTPQAYLDYGRPWVPPMPAYNPAFDHHFNPFSAPFVPFAPFHPTPPAFAPGGFSPSSSAAYERTGGDDGGARQRDDGRAAGSRDGQAPSSRGDNSDRPYRLHDRRDEPRVPLPRRSNSPARRRGESRSRSPEPYVAAPAPYGPDGEYVPPTRRVRKDVRSAPVVPPAETYLAASSLPSTTLPLDQPLDPLYLVMDLNQTLLARAKRDRTSSRWPIARPYLSTFLSYICTRNDDGSPRFEPIVYSSARAPNVLSMLAALQLVPPERATAYVAALPARSGARPPMYEPRPDEGDVLRMVFTRSMMGLSNADYHGDVETVKDLGRVWELLDFGREAFDAEVQQVADRKEQLEAAATSTEHRTASNAGSRTTAEEPMAPLEDAREELTGEAARVRHDQGPVRLKKKAKARFKQQLDEQGARRTLLLDDEASKAAQQPYSHLPVAPFLVHPIHFPPTPTAAFDSTNPVSALSLDPAHPPAQDCALLITITQLERARAESNVAGWVRAGGLDAMRDEARRALVEVDGPEVSEERVDQQLVEQGRAVCARLGIELRQEWDPAWREKLLRSRRRAGRAE</sequence>
<organism evidence="3 4">
    <name type="scientific">Rhodotorula graminis (strain WP1)</name>
    <dbReference type="NCBI Taxonomy" id="578459"/>
    <lineage>
        <taxon>Eukaryota</taxon>
        <taxon>Fungi</taxon>
        <taxon>Dikarya</taxon>
        <taxon>Basidiomycota</taxon>
        <taxon>Pucciniomycotina</taxon>
        <taxon>Microbotryomycetes</taxon>
        <taxon>Sporidiobolales</taxon>
        <taxon>Sporidiobolaceae</taxon>
        <taxon>Rhodotorula</taxon>
    </lineage>
</organism>
<feature type="compositionally biased region" description="Basic and acidic residues" evidence="1">
    <location>
        <begin position="153"/>
        <end position="167"/>
    </location>
</feature>
<feature type="domain" description="FCP1 homology" evidence="2">
    <location>
        <begin position="277"/>
        <end position="537"/>
    </location>
</feature>
<feature type="region of interest" description="Disordered" evidence="1">
    <location>
        <begin position="138"/>
        <end position="236"/>
    </location>
</feature>
<dbReference type="Proteomes" id="UP000053890">
    <property type="component" value="Unassembled WGS sequence"/>
</dbReference>
<dbReference type="AlphaFoldDB" id="A0A0P9H076"/>
<accession>A0A0P9H076</accession>
<dbReference type="SMART" id="SM00577">
    <property type="entry name" value="CPDc"/>
    <property type="match status" value="1"/>
</dbReference>
<feature type="region of interest" description="Disordered" evidence="1">
    <location>
        <begin position="436"/>
        <end position="462"/>
    </location>
</feature>
<evidence type="ECO:0000256" key="1">
    <source>
        <dbReference type="SAM" id="MobiDB-lite"/>
    </source>
</evidence>
<dbReference type="InterPro" id="IPR023214">
    <property type="entry name" value="HAD_sf"/>
</dbReference>
<evidence type="ECO:0000259" key="2">
    <source>
        <dbReference type="SMART" id="SM00577"/>
    </source>
</evidence>
<reference evidence="3 4" key="1">
    <citation type="journal article" date="2015" name="Front. Microbiol.">
        <title>Genome sequence of the plant growth promoting endophytic yeast Rhodotorula graminis WP1.</title>
        <authorList>
            <person name="Firrincieli A."/>
            <person name="Otillar R."/>
            <person name="Salamov A."/>
            <person name="Schmutz J."/>
            <person name="Khan Z."/>
            <person name="Redman R.S."/>
            <person name="Fleck N.D."/>
            <person name="Lindquist E."/>
            <person name="Grigoriev I.V."/>
            <person name="Doty S.L."/>
        </authorList>
    </citation>
    <scope>NUCLEOTIDE SEQUENCE [LARGE SCALE GENOMIC DNA]</scope>
    <source>
        <strain evidence="3 4">WP1</strain>
    </source>
</reference>
<evidence type="ECO:0000313" key="4">
    <source>
        <dbReference type="Proteomes" id="UP000053890"/>
    </source>
</evidence>
<feature type="compositionally biased region" description="Low complexity" evidence="1">
    <location>
        <begin position="138"/>
        <end position="149"/>
    </location>
</feature>
<name>A0A0P9H076_RHOGW</name>
<dbReference type="STRING" id="578459.A0A0P9H076"/>